<dbReference type="Ensembl" id="ENSCSAVT00000013821.1">
    <property type="protein sequence ID" value="ENSCSAVP00000013664.1"/>
    <property type="gene ID" value="ENSCSAVG00000008016.1"/>
</dbReference>
<dbReference type="InParanoid" id="H2Z7V2"/>
<dbReference type="OMA" id="FHANANT"/>
<keyword evidence="4" id="KW-1185">Reference proteome</keyword>
<dbReference type="HOGENOM" id="CLU_2096005_0_0_1"/>
<evidence type="ECO:0000256" key="1">
    <source>
        <dbReference type="SAM" id="MobiDB-lite"/>
    </source>
</evidence>
<proteinExistence type="predicted"/>
<dbReference type="AlphaFoldDB" id="H2Z7V2"/>
<evidence type="ECO:0000313" key="3">
    <source>
        <dbReference type="Ensembl" id="ENSCSAVP00000013664.1"/>
    </source>
</evidence>
<feature type="region of interest" description="Disordered" evidence="1">
    <location>
        <begin position="30"/>
        <end position="54"/>
    </location>
</feature>
<sequence length="121" mass="13349">MRLVTRLQQQLVNAAKITKPVKESAIYHGNAHTTTAKVPTPGSSGTGGGGFEGKATTSREEFAQHFPRTYMLQEHHLKQLTENKLPVHMAGKYDSVLIPVLIAVTMLSCLYTIKELIAFKK</sequence>
<keyword evidence="2" id="KW-0472">Membrane</keyword>
<reference evidence="3" key="3">
    <citation type="submission" date="2025-09" db="UniProtKB">
        <authorList>
            <consortium name="Ensembl"/>
        </authorList>
    </citation>
    <scope>IDENTIFICATION</scope>
</reference>
<reference evidence="3" key="2">
    <citation type="submission" date="2025-08" db="UniProtKB">
        <authorList>
            <consortium name="Ensembl"/>
        </authorList>
    </citation>
    <scope>IDENTIFICATION</scope>
</reference>
<keyword evidence="2" id="KW-0812">Transmembrane</keyword>
<dbReference type="GeneTree" id="ENSGT00390000012077"/>
<dbReference type="Proteomes" id="UP000007875">
    <property type="component" value="Unassembled WGS sequence"/>
</dbReference>
<protein>
    <submittedName>
        <fullName evidence="3">Uncharacterized protein</fullName>
    </submittedName>
</protein>
<feature type="transmembrane region" description="Helical" evidence="2">
    <location>
        <begin position="96"/>
        <end position="113"/>
    </location>
</feature>
<evidence type="ECO:0000256" key="2">
    <source>
        <dbReference type="SAM" id="Phobius"/>
    </source>
</evidence>
<evidence type="ECO:0000313" key="4">
    <source>
        <dbReference type="Proteomes" id="UP000007875"/>
    </source>
</evidence>
<name>H2Z7V2_CIOSA</name>
<accession>H2Z7V2</accession>
<organism evidence="3 4">
    <name type="scientific">Ciona savignyi</name>
    <name type="common">Pacific transparent sea squirt</name>
    <dbReference type="NCBI Taxonomy" id="51511"/>
    <lineage>
        <taxon>Eukaryota</taxon>
        <taxon>Metazoa</taxon>
        <taxon>Chordata</taxon>
        <taxon>Tunicata</taxon>
        <taxon>Ascidiacea</taxon>
        <taxon>Phlebobranchia</taxon>
        <taxon>Cionidae</taxon>
        <taxon>Ciona</taxon>
    </lineage>
</organism>
<reference evidence="4" key="1">
    <citation type="submission" date="2003-08" db="EMBL/GenBank/DDBJ databases">
        <authorList>
            <person name="Birren B."/>
            <person name="Nusbaum C."/>
            <person name="Abebe A."/>
            <person name="Abouelleil A."/>
            <person name="Adekoya E."/>
            <person name="Ait-zahra M."/>
            <person name="Allen N."/>
            <person name="Allen T."/>
            <person name="An P."/>
            <person name="Anderson M."/>
            <person name="Anderson S."/>
            <person name="Arachchi H."/>
            <person name="Armbruster J."/>
            <person name="Bachantsang P."/>
            <person name="Baldwin J."/>
            <person name="Barry A."/>
            <person name="Bayul T."/>
            <person name="Blitshsteyn B."/>
            <person name="Bloom T."/>
            <person name="Blye J."/>
            <person name="Boguslavskiy L."/>
            <person name="Borowsky M."/>
            <person name="Boukhgalter B."/>
            <person name="Brunache A."/>
            <person name="Butler J."/>
            <person name="Calixte N."/>
            <person name="Calvo S."/>
            <person name="Camarata J."/>
            <person name="Campo K."/>
            <person name="Chang J."/>
            <person name="Cheshatsang Y."/>
            <person name="Citroen M."/>
            <person name="Collymore A."/>
            <person name="Considine T."/>
            <person name="Cook A."/>
            <person name="Cooke P."/>
            <person name="Corum B."/>
            <person name="Cuomo C."/>
            <person name="David R."/>
            <person name="Dawoe T."/>
            <person name="Degray S."/>
            <person name="Dodge S."/>
            <person name="Dooley K."/>
            <person name="Dorje P."/>
            <person name="Dorjee K."/>
            <person name="Dorris L."/>
            <person name="Duffey N."/>
            <person name="Dupes A."/>
            <person name="Elkins T."/>
            <person name="Engels R."/>
            <person name="Erickson J."/>
            <person name="Farina A."/>
            <person name="Faro S."/>
            <person name="Ferreira P."/>
            <person name="Fischer H."/>
            <person name="Fitzgerald M."/>
            <person name="Foley K."/>
            <person name="Gage D."/>
            <person name="Galagan J."/>
            <person name="Gearin G."/>
            <person name="Gnerre S."/>
            <person name="Gnirke A."/>
            <person name="Goyette A."/>
            <person name="Graham J."/>
            <person name="Grandbois E."/>
            <person name="Gyaltsen K."/>
            <person name="Hafez N."/>
            <person name="Hagopian D."/>
            <person name="Hagos B."/>
            <person name="Hall J."/>
            <person name="Hatcher B."/>
            <person name="Heller A."/>
            <person name="Higgins H."/>
            <person name="Honan T."/>
            <person name="Horn A."/>
            <person name="Houde N."/>
            <person name="Hughes L."/>
            <person name="Hulme W."/>
            <person name="Husby E."/>
            <person name="Iliev I."/>
            <person name="Jaffe D."/>
            <person name="Jones C."/>
            <person name="Kamal M."/>
            <person name="Kamat A."/>
            <person name="Kamvysselis M."/>
            <person name="Karlsson E."/>
            <person name="Kells C."/>
            <person name="Kieu A."/>
            <person name="Kisner P."/>
            <person name="Kodira C."/>
            <person name="Kulbokas E."/>
            <person name="Labutti K."/>
            <person name="Lama D."/>
            <person name="Landers T."/>
            <person name="Leger J."/>
            <person name="Levine S."/>
            <person name="Lewis D."/>
            <person name="Lewis T."/>
            <person name="Lindblad-toh K."/>
            <person name="Liu X."/>
            <person name="Lokyitsang T."/>
            <person name="Lokyitsang Y."/>
            <person name="Lucien O."/>
            <person name="Lui A."/>
            <person name="Ma L.J."/>
            <person name="Mabbitt R."/>
            <person name="Macdonald J."/>
            <person name="Maclean C."/>
            <person name="Major J."/>
            <person name="Manning J."/>
            <person name="Marabella R."/>
            <person name="Maru K."/>
            <person name="Matthews C."/>
            <person name="Mauceli E."/>
            <person name="Mccarthy M."/>
            <person name="Mcdonough S."/>
            <person name="Mcghee T."/>
            <person name="Meldrim J."/>
            <person name="Meneus L."/>
            <person name="Mesirov J."/>
            <person name="Mihalev A."/>
            <person name="Mihova T."/>
            <person name="Mikkelsen T."/>
            <person name="Mlenga V."/>
            <person name="Moru K."/>
            <person name="Mozes J."/>
            <person name="Mulrain L."/>
            <person name="Munson G."/>
            <person name="Naylor J."/>
            <person name="Newes C."/>
            <person name="Nguyen C."/>
            <person name="Nguyen N."/>
            <person name="Nguyen T."/>
            <person name="Nicol R."/>
            <person name="Nielsen C."/>
            <person name="Nizzari M."/>
            <person name="Norbu C."/>
            <person name="Norbu N."/>
            <person name="O'donnell P."/>
            <person name="Okoawo O."/>
            <person name="O'leary S."/>
            <person name="Omotosho B."/>
            <person name="O'neill K."/>
            <person name="Osman S."/>
            <person name="Parker S."/>
            <person name="Perrin D."/>
            <person name="Phunkhang P."/>
            <person name="Piqani B."/>
            <person name="Purcell S."/>
            <person name="Rachupka T."/>
            <person name="Ramasamy U."/>
            <person name="Rameau R."/>
            <person name="Ray V."/>
            <person name="Raymond C."/>
            <person name="Retta R."/>
            <person name="Richardson S."/>
            <person name="Rise C."/>
            <person name="Rodriguez J."/>
            <person name="Rogers J."/>
            <person name="Rogov P."/>
            <person name="Rutman M."/>
            <person name="Schupbach R."/>
            <person name="Seaman C."/>
            <person name="Settipalli S."/>
            <person name="Sharpe T."/>
            <person name="Sheridan J."/>
            <person name="Sherpa N."/>
            <person name="Shi J."/>
            <person name="Smirnov S."/>
            <person name="Smith C."/>
            <person name="Sougnez C."/>
            <person name="Spencer B."/>
            <person name="Stalker J."/>
            <person name="Stange-thomann N."/>
            <person name="Stavropoulos S."/>
            <person name="Stetson K."/>
            <person name="Stone C."/>
            <person name="Stone S."/>
            <person name="Stubbs M."/>
            <person name="Talamas J."/>
            <person name="Tchuinga P."/>
            <person name="Tenzing P."/>
            <person name="Tesfaye S."/>
            <person name="Theodore J."/>
            <person name="Thoulutsang Y."/>
            <person name="Topham K."/>
            <person name="Towey S."/>
            <person name="Tsamla T."/>
            <person name="Tsomo N."/>
            <person name="Vallee D."/>
            <person name="Vassiliev H."/>
            <person name="Venkataraman V."/>
            <person name="Vinson J."/>
            <person name="Vo A."/>
            <person name="Wade C."/>
            <person name="Wang S."/>
            <person name="Wangchuk T."/>
            <person name="Wangdi T."/>
            <person name="Whittaker C."/>
            <person name="Wilkinson J."/>
            <person name="Wu Y."/>
            <person name="Wyman D."/>
            <person name="Yadav S."/>
            <person name="Yang S."/>
            <person name="Yang X."/>
            <person name="Yeager S."/>
            <person name="Yee E."/>
            <person name="Young G."/>
            <person name="Zainoun J."/>
            <person name="Zembeck L."/>
            <person name="Zimmer A."/>
            <person name="Zody M."/>
            <person name="Lander E."/>
        </authorList>
    </citation>
    <scope>NUCLEOTIDE SEQUENCE [LARGE SCALE GENOMIC DNA]</scope>
</reference>
<keyword evidence="2" id="KW-1133">Transmembrane helix</keyword>